<dbReference type="SFLD" id="SFLDG01067">
    <property type="entry name" value="SPASM/twitch_domain_containing"/>
    <property type="match status" value="1"/>
</dbReference>
<accession>A0ABP3UZY9</accession>
<dbReference type="InterPro" id="IPR006638">
    <property type="entry name" value="Elp3/MiaA/NifB-like_rSAM"/>
</dbReference>
<comment type="caution">
    <text evidence="6">The sequence shown here is derived from an EMBL/GenBank/DDBJ whole genome shotgun (WGS) entry which is preliminary data.</text>
</comment>
<dbReference type="InterPro" id="IPR013785">
    <property type="entry name" value="Aldolase_TIM"/>
</dbReference>
<dbReference type="InterPro" id="IPR058240">
    <property type="entry name" value="rSAM_sf"/>
</dbReference>
<gene>
    <name evidence="6" type="ORF">GCM10008906_28560</name>
</gene>
<dbReference type="EMBL" id="BAAACG010000013">
    <property type="protein sequence ID" value="GAA0744089.1"/>
    <property type="molecule type" value="Genomic_DNA"/>
</dbReference>
<evidence type="ECO:0000256" key="4">
    <source>
        <dbReference type="ARBA" id="ARBA00023014"/>
    </source>
</evidence>
<dbReference type="PANTHER" id="PTHR43524:SF1">
    <property type="entry name" value="RADICAL SAM SUPERFAMILY PROTEIN"/>
    <property type="match status" value="1"/>
</dbReference>
<organism evidence="6 7">
    <name type="scientific">Clostridium oceanicum</name>
    <dbReference type="NCBI Taxonomy" id="1543"/>
    <lineage>
        <taxon>Bacteria</taxon>
        <taxon>Bacillati</taxon>
        <taxon>Bacillota</taxon>
        <taxon>Clostridia</taxon>
        <taxon>Eubacteriales</taxon>
        <taxon>Clostridiaceae</taxon>
        <taxon>Clostridium</taxon>
    </lineage>
</organism>
<name>A0ABP3UZY9_9CLOT</name>
<keyword evidence="7" id="KW-1185">Reference proteome</keyword>
<evidence type="ECO:0000256" key="3">
    <source>
        <dbReference type="ARBA" id="ARBA00023004"/>
    </source>
</evidence>
<evidence type="ECO:0000259" key="5">
    <source>
        <dbReference type="PROSITE" id="PS51918"/>
    </source>
</evidence>
<keyword evidence="3" id="KW-0408">Iron</keyword>
<dbReference type="PROSITE" id="PS51918">
    <property type="entry name" value="RADICAL_SAM"/>
    <property type="match status" value="1"/>
</dbReference>
<feature type="domain" description="Radical SAM core" evidence="5">
    <location>
        <begin position="109"/>
        <end position="322"/>
    </location>
</feature>
<dbReference type="Gene3D" id="3.20.20.70">
    <property type="entry name" value="Aldolase class I"/>
    <property type="match status" value="1"/>
</dbReference>
<protein>
    <submittedName>
        <fullName evidence="6">Radical SAM protein</fullName>
    </submittedName>
</protein>
<reference evidence="7" key="1">
    <citation type="journal article" date="2019" name="Int. J. Syst. Evol. Microbiol.">
        <title>The Global Catalogue of Microorganisms (GCM) 10K type strain sequencing project: providing services to taxonomists for standard genome sequencing and annotation.</title>
        <authorList>
            <consortium name="The Broad Institute Genomics Platform"/>
            <consortium name="The Broad Institute Genome Sequencing Center for Infectious Disease"/>
            <person name="Wu L."/>
            <person name="Ma J."/>
        </authorList>
    </citation>
    <scope>NUCLEOTIDE SEQUENCE [LARGE SCALE GENOMIC DNA]</scope>
    <source>
        <strain evidence="7">JCM 1407</strain>
    </source>
</reference>
<dbReference type="CDD" id="cd21128">
    <property type="entry name" value="SPASM_rSAM"/>
    <property type="match status" value="1"/>
</dbReference>
<dbReference type="Pfam" id="PF04055">
    <property type="entry name" value="Radical_SAM"/>
    <property type="match status" value="1"/>
</dbReference>
<dbReference type="SMART" id="SM00729">
    <property type="entry name" value="Elp3"/>
    <property type="match status" value="1"/>
</dbReference>
<dbReference type="Proteomes" id="UP001501510">
    <property type="component" value="Unassembled WGS sequence"/>
</dbReference>
<keyword evidence="4" id="KW-0411">Iron-sulfur</keyword>
<dbReference type="CDD" id="cd01335">
    <property type="entry name" value="Radical_SAM"/>
    <property type="match status" value="1"/>
</dbReference>
<dbReference type="InterPro" id="IPR007197">
    <property type="entry name" value="rSAM"/>
</dbReference>
<keyword evidence="2" id="KW-0479">Metal-binding</keyword>
<dbReference type="SUPFAM" id="SSF102114">
    <property type="entry name" value="Radical SAM enzymes"/>
    <property type="match status" value="1"/>
</dbReference>
<evidence type="ECO:0000313" key="7">
    <source>
        <dbReference type="Proteomes" id="UP001501510"/>
    </source>
</evidence>
<evidence type="ECO:0000256" key="1">
    <source>
        <dbReference type="ARBA" id="ARBA00022691"/>
    </source>
</evidence>
<evidence type="ECO:0000313" key="6">
    <source>
        <dbReference type="EMBL" id="GAA0744089.1"/>
    </source>
</evidence>
<dbReference type="PANTHER" id="PTHR43524">
    <property type="entry name" value="RADICAL SAM SUPERFAMILY PROTEIN"/>
    <property type="match status" value="1"/>
</dbReference>
<keyword evidence="1" id="KW-0949">S-adenosyl-L-methionine</keyword>
<dbReference type="SFLD" id="SFLDS00029">
    <property type="entry name" value="Radical_SAM"/>
    <property type="match status" value="1"/>
</dbReference>
<dbReference type="RefSeq" id="WP_343762543.1">
    <property type="nucleotide sequence ID" value="NZ_BAAACG010000013.1"/>
</dbReference>
<proteinExistence type="predicted"/>
<sequence length="461" mass="52925">MKVVQMLEKSAKDRLVKSAADLLNKNPEKNIDRLFAMIKKTISKDEENVARVKVVEDEYNNNPAIHEFVQNIFKTTNKNCMQKFFTNFFANAAWYGMPKRAKIMEKDDTKVPFVILISPSMRCNLRCTGCYAANYSKEDDIPFEEVDRIIGEARDLGVYYFIVLGGEPFFNEYMIDIYEKYNDCIFTPFTNGTLFDEKLADKIQDLGNIIPMFSLEGFEKETDARRGKGVFNKVMHGMDLLKERGVLFGVSTATGRNNIDTVVSEEFIDMLIEKGAKMSWYFIFMPVGEDPDFNLMLTPDQRVHLGESIRKIRKTKPYFAIDFFNDAPYVGGCIAGKYYCHINSKEDVEPCIFAHFATDNLKGGKNLVDVFKGPFFKELINRQPYDKNLLRPCMMIDNPNVIREVADKVNVKPTDKGAEKMLHDEEFKNNLDKLAEDFKPVADKAWEKDFDGKGNYGMSKG</sequence>
<evidence type="ECO:0000256" key="2">
    <source>
        <dbReference type="ARBA" id="ARBA00022723"/>
    </source>
</evidence>